<evidence type="ECO:0000313" key="3">
    <source>
        <dbReference type="Proteomes" id="UP001589836"/>
    </source>
</evidence>
<comment type="caution">
    <text evidence="2">The sequence shown here is derived from an EMBL/GenBank/DDBJ whole genome shotgun (WGS) entry which is preliminary data.</text>
</comment>
<accession>A0ABV6LKD1</accession>
<reference evidence="2 3" key="1">
    <citation type="submission" date="2024-09" db="EMBL/GenBank/DDBJ databases">
        <authorList>
            <person name="Sun Q."/>
            <person name="Mori K."/>
        </authorList>
    </citation>
    <scope>NUCLEOTIDE SEQUENCE [LARGE SCALE GENOMIC DNA]</scope>
    <source>
        <strain evidence="2 3">NCAIM B.02529</strain>
    </source>
</reference>
<dbReference type="EMBL" id="JBHLTP010000003">
    <property type="protein sequence ID" value="MFC0522860.1"/>
    <property type="molecule type" value="Genomic_DNA"/>
</dbReference>
<keyword evidence="2" id="KW-0282">Flagellum</keyword>
<evidence type="ECO:0000256" key="1">
    <source>
        <dbReference type="SAM" id="Phobius"/>
    </source>
</evidence>
<sequence>MKGFLYLLGALVAITLVLTNLGPMIMLGVSVWLLYVVLKQYRKSDSSSQKIMWIVAGLLVLSIAISNLYAVIGIAAAYGLYELYKSWKKQDKAADDKTSDPFVNFEKQWADLHK</sequence>
<feature type="transmembrane region" description="Helical" evidence="1">
    <location>
        <begin position="6"/>
        <end position="38"/>
    </location>
</feature>
<organism evidence="2 3">
    <name type="scientific">Pontibacillus salicampi</name>
    <dbReference type="NCBI Taxonomy" id="1449801"/>
    <lineage>
        <taxon>Bacteria</taxon>
        <taxon>Bacillati</taxon>
        <taxon>Bacillota</taxon>
        <taxon>Bacilli</taxon>
        <taxon>Bacillales</taxon>
        <taxon>Bacillaceae</taxon>
        <taxon>Pontibacillus</taxon>
    </lineage>
</organism>
<protein>
    <submittedName>
        <fullName evidence="2">Flagellar basal body rod protein</fullName>
    </submittedName>
</protein>
<evidence type="ECO:0000313" key="2">
    <source>
        <dbReference type="EMBL" id="MFC0522860.1"/>
    </source>
</evidence>
<feature type="transmembrane region" description="Helical" evidence="1">
    <location>
        <begin position="50"/>
        <end position="81"/>
    </location>
</feature>
<keyword evidence="2" id="KW-0966">Cell projection</keyword>
<dbReference type="RefSeq" id="WP_377345385.1">
    <property type="nucleotide sequence ID" value="NZ_JBHLTP010000003.1"/>
</dbReference>
<name>A0ABV6LKD1_9BACI</name>
<keyword evidence="2" id="KW-0969">Cilium</keyword>
<keyword evidence="1" id="KW-1133">Transmembrane helix</keyword>
<keyword evidence="1" id="KW-0472">Membrane</keyword>
<keyword evidence="3" id="KW-1185">Reference proteome</keyword>
<dbReference type="Proteomes" id="UP001589836">
    <property type="component" value="Unassembled WGS sequence"/>
</dbReference>
<gene>
    <name evidence="2" type="ORF">ACFFGV_04550</name>
</gene>
<keyword evidence="1" id="KW-0812">Transmembrane</keyword>
<proteinExistence type="predicted"/>